<organism evidence="1 2">
    <name type="scientific">Puccinia coronata f. sp. avenae</name>
    <dbReference type="NCBI Taxonomy" id="200324"/>
    <lineage>
        <taxon>Eukaryota</taxon>
        <taxon>Fungi</taxon>
        <taxon>Dikarya</taxon>
        <taxon>Basidiomycota</taxon>
        <taxon>Pucciniomycotina</taxon>
        <taxon>Pucciniomycetes</taxon>
        <taxon>Pucciniales</taxon>
        <taxon>Pucciniaceae</taxon>
        <taxon>Puccinia</taxon>
    </lineage>
</organism>
<dbReference type="EMBL" id="PGCI01000653">
    <property type="protein sequence ID" value="PLW22781.1"/>
    <property type="molecule type" value="Genomic_DNA"/>
</dbReference>
<accession>A0A2N5TBC8</accession>
<protein>
    <submittedName>
        <fullName evidence="1">Uncharacterized protein</fullName>
    </submittedName>
</protein>
<comment type="caution">
    <text evidence="1">The sequence shown here is derived from an EMBL/GenBank/DDBJ whole genome shotgun (WGS) entry which is preliminary data.</text>
</comment>
<dbReference type="AlphaFoldDB" id="A0A2N5TBC8"/>
<proteinExistence type="predicted"/>
<name>A0A2N5TBC8_9BASI</name>
<dbReference type="Proteomes" id="UP000235392">
    <property type="component" value="Unassembled WGS sequence"/>
</dbReference>
<evidence type="ECO:0000313" key="1">
    <source>
        <dbReference type="EMBL" id="PLW22781.1"/>
    </source>
</evidence>
<reference evidence="1 2" key="1">
    <citation type="submission" date="2017-11" db="EMBL/GenBank/DDBJ databases">
        <title>De novo assembly and phasing of dikaryotic genomes from two isolates of Puccinia coronata f. sp. avenae, the causal agent of oat crown rust.</title>
        <authorList>
            <person name="Miller M.E."/>
            <person name="Zhang Y."/>
            <person name="Omidvar V."/>
            <person name="Sperschneider J."/>
            <person name="Schwessinger B."/>
            <person name="Raley C."/>
            <person name="Palmer J.M."/>
            <person name="Garnica D."/>
            <person name="Upadhyaya N."/>
            <person name="Rathjen J."/>
            <person name="Taylor J.M."/>
            <person name="Park R.F."/>
            <person name="Dodds P.N."/>
            <person name="Hirsch C.D."/>
            <person name="Kianian S.F."/>
            <person name="Figueroa M."/>
        </authorList>
    </citation>
    <scope>NUCLEOTIDE SEQUENCE [LARGE SCALE GENOMIC DNA]</scope>
    <source>
        <strain evidence="1">12SD80</strain>
    </source>
</reference>
<sequence>MKTLLPSPSFGGSRFAALRRPRFPGPVIGWTCVNLGAEALLCWYTADRARRPNRAPGAVLGPRLQNRRAVAPLSAVTSQRPRGAVVTLLHRPQRVRHQRGDGEANISHPRFMSVSARIAR</sequence>
<gene>
    <name evidence="1" type="ORF">PCASD_14677</name>
</gene>
<evidence type="ECO:0000313" key="2">
    <source>
        <dbReference type="Proteomes" id="UP000235392"/>
    </source>
</evidence>